<evidence type="ECO:0000313" key="2">
    <source>
        <dbReference type="EMBL" id="GIQ84668.1"/>
    </source>
</evidence>
<evidence type="ECO:0000313" key="3">
    <source>
        <dbReference type="Proteomes" id="UP000265618"/>
    </source>
</evidence>
<dbReference type="InterPro" id="IPR036322">
    <property type="entry name" value="WD40_repeat_dom_sf"/>
</dbReference>
<evidence type="ECO:0000256" key="1">
    <source>
        <dbReference type="PROSITE-ProRule" id="PRU00221"/>
    </source>
</evidence>
<dbReference type="EMBL" id="BDIP01001568">
    <property type="protein sequence ID" value="GIQ84668.1"/>
    <property type="molecule type" value="Genomic_DNA"/>
</dbReference>
<protein>
    <submittedName>
        <fullName evidence="2">Guanine nucleotide-binding protein, beta subunit</fullName>
    </submittedName>
</protein>
<dbReference type="InterPro" id="IPR001680">
    <property type="entry name" value="WD40_rpt"/>
</dbReference>
<feature type="repeat" description="WD" evidence="1">
    <location>
        <begin position="77"/>
        <end position="109"/>
    </location>
</feature>
<comment type="caution">
    <text evidence="2">The sequence shown here is derived from an EMBL/GenBank/DDBJ whole genome shotgun (WGS) entry which is preliminary data.</text>
</comment>
<feature type="repeat" description="WD" evidence="1">
    <location>
        <begin position="1"/>
        <end position="32"/>
    </location>
</feature>
<dbReference type="InterPro" id="IPR016346">
    <property type="entry name" value="G-protein_beta_1-5"/>
</dbReference>
<dbReference type="Proteomes" id="UP000265618">
    <property type="component" value="Unassembled WGS sequence"/>
</dbReference>
<accession>A0A9K3CYI3</accession>
<dbReference type="PANTHER" id="PTHR19850">
    <property type="entry name" value="GUANINE NUCLEOTIDE-BINDING PROTEIN BETA G PROTEIN BETA"/>
    <property type="match status" value="1"/>
</dbReference>
<proteinExistence type="predicted"/>
<dbReference type="GO" id="GO:0007165">
    <property type="term" value="P:signal transduction"/>
    <property type="evidence" value="ECO:0007669"/>
    <property type="project" value="InterPro"/>
</dbReference>
<keyword evidence="1" id="KW-0853">WD repeat</keyword>
<dbReference type="InterPro" id="IPR015943">
    <property type="entry name" value="WD40/YVTN_repeat-like_dom_sf"/>
</dbReference>
<keyword evidence="3" id="KW-1185">Reference proteome</keyword>
<dbReference type="Gene3D" id="2.130.10.10">
    <property type="entry name" value="YVTN repeat-like/Quinoprotein amine dehydrogenase"/>
    <property type="match status" value="1"/>
</dbReference>
<dbReference type="SUPFAM" id="SSF50978">
    <property type="entry name" value="WD40 repeat-like"/>
    <property type="match status" value="1"/>
</dbReference>
<dbReference type="Pfam" id="PF25391">
    <property type="entry name" value="WD40_Gbeta"/>
    <property type="match status" value="1"/>
</dbReference>
<organism evidence="2 3">
    <name type="scientific">Kipferlia bialata</name>
    <dbReference type="NCBI Taxonomy" id="797122"/>
    <lineage>
        <taxon>Eukaryota</taxon>
        <taxon>Metamonada</taxon>
        <taxon>Carpediemonas-like organisms</taxon>
        <taxon>Kipferlia</taxon>
    </lineage>
</organism>
<dbReference type="OrthoDB" id="10255630at2759"/>
<dbReference type="SMART" id="SM00320">
    <property type="entry name" value="WD40"/>
    <property type="match status" value="2"/>
</dbReference>
<name>A0A9K3CYI3_9EUKA</name>
<dbReference type="PROSITE" id="PS50294">
    <property type="entry name" value="WD_REPEATS_REGION"/>
    <property type="match status" value="1"/>
</dbReference>
<sequence>VSFFPTGLAFGTGSDDGTCRLFDIRADRQLIQYTEDHILCGVNSIAFSKSGRLLFGGYEDFNAYAWDVLKGTRVGVLNGHGNRVSCLQVNQDGTAIATASWDNTVKIWA</sequence>
<gene>
    <name evidence="2" type="ORF">KIPB_006208</name>
</gene>
<reference evidence="2 3" key="1">
    <citation type="journal article" date="2018" name="PLoS ONE">
        <title>The draft genome of Kipferlia bialata reveals reductive genome evolution in fornicate parasites.</title>
        <authorList>
            <person name="Tanifuji G."/>
            <person name="Takabayashi S."/>
            <person name="Kume K."/>
            <person name="Takagi M."/>
            <person name="Nakayama T."/>
            <person name="Kamikawa R."/>
            <person name="Inagaki Y."/>
            <person name="Hashimoto T."/>
        </authorList>
    </citation>
    <scope>NUCLEOTIDE SEQUENCE [LARGE SCALE GENOMIC DNA]</scope>
    <source>
        <strain evidence="2">NY0173</strain>
    </source>
</reference>
<feature type="non-terminal residue" evidence="2">
    <location>
        <position position="1"/>
    </location>
</feature>
<dbReference type="PROSITE" id="PS50082">
    <property type="entry name" value="WD_REPEATS_2"/>
    <property type="match status" value="2"/>
</dbReference>
<dbReference type="AlphaFoldDB" id="A0A9K3CYI3"/>